<dbReference type="SUPFAM" id="SSF103506">
    <property type="entry name" value="Mitochondrial carrier"/>
    <property type="match status" value="1"/>
</dbReference>
<dbReference type="GO" id="GO:0016020">
    <property type="term" value="C:membrane"/>
    <property type="evidence" value="ECO:0007669"/>
    <property type="project" value="UniProtKB-SubCell"/>
</dbReference>
<evidence type="ECO:0000256" key="2">
    <source>
        <dbReference type="ARBA" id="ARBA00006375"/>
    </source>
</evidence>
<comment type="subcellular location">
    <subcellularLocation>
        <location evidence="1">Membrane</location>
        <topology evidence="1">Multi-pass membrane protein</topology>
    </subcellularLocation>
</comment>
<comment type="similarity">
    <text evidence="2 9">Belongs to the mitochondrial carrier (TC 2.A.29) family.</text>
</comment>
<feature type="repeat" description="Solcar" evidence="8">
    <location>
        <begin position="29"/>
        <end position="123"/>
    </location>
</feature>
<evidence type="ECO:0008006" key="13">
    <source>
        <dbReference type="Google" id="ProtNLM"/>
    </source>
</evidence>
<proteinExistence type="inferred from homology"/>
<evidence type="ECO:0000256" key="4">
    <source>
        <dbReference type="ARBA" id="ARBA00022692"/>
    </source>
</evidence>
<dbReference type="Proteomes" id="UP001165082">
    <property type="component" value="Unassembled WGS sequence"/>
</dbReference>
<reference evidence="11" key="1">
    <citation type="submission" date="2022-07" db="EMBL/GenBank/DDBJ databases">
        <title>Genome analysis of Parmales, a sister group of diatoms, reveals the evolutionary specialization of diatoms from phago-mixotrophs to photoautotrophs.</title>
        <authorList>
            <person name="Ban H."/>
            <person name="Sato S."/>
            <person name="Yoshikawa S."/>
            <person name="Kazumasa Y."/>
            <person name="Nakamura Y."/>
            <person name="Ichinomiya M."/>
            <person name="Saitoh K."/>
            <person name="Sato N."/>
            <person name="Blanc-Mathieu R."/>
            <person name="Endo H."/>
            <person name="Kuwata A."/>
            <person name="Ogata H."/>
        </authorList>
    </citation>
    <scope>NUCLEOTIDE SEQUENCE</scope>
</reference>
<evidence type="ECO:0000256" key="3">
    <source>
        <dbReference type="ARBA" id="ARBA00022448"/>
    </source>
</evidence>
<dbReference type="PANTHER" id="PTHR45667">
    <property type="entry name" value="S-ADENOSYLMETHIONINE MITOCHONDRIAL CARRIER PROTEIN"/>
    <property type="match status" value="1"/>
</dbReference>
<dbReference type="OrthoDB" id="448427at2759"/>
<keyword evidence="12" id="KW-1185">Reference proteome</keyword>
<comment type="caution">
    <text evidence="11">The sequence shown here is derived from an EMBL/GenBank/DDBJ whole genome shotgun (WGS) entry which is preliminary data.</text>
</comment>
<gene>
    <name evidence="11" type="ORF">TrRE_jg3993</name>
</gene>
<evidence type="ECO:0000256" key="1">
    <source>
        <dbReference type="ARBA" id="ARBA00004141"/>
    </source>
</evidence>
<dbReference type="PROSITE" id="PS50920">
    <property type="entry name" value="SOLCAR"/>
    <property type="match status" value="3"/>
</dbReference>
<sequence length="330" mass="35052">MVPLRALRFLTIVLLATFLLYAFPVVTASKDLRVALAGGLAGATGTIVLHPVDTAKTMRQQNPTKIPSVSAALVRMFKPPPSHKLNIGPKTIGRVYRGVVPAALGAVPSSALYFGSYESVKRRLTSLVLESDSASMDERRVRVAVHGISAACGNAVSSAVFVPKEFVKQKMQSTIKGSWLHVVRKAVQEEGVAGLYCGYRATLARNIPSAICRFGVYEELRLIVKRVIPNEKEGDGIIALRNVGNFVCGACAGAVASAATTPLDVIKTQMTTGVIPREGIVKGGRRILASHGLRGLYAGAEARMVWSAAFSAVGFGTFEFVKGKLGVGDE</sequence>
<feature type="transmembrane region" description="Helical" evidence="10">
    <location>
        <begin position="34"/>
        <end position="52"/>
    </location>
</feature>
<evidence type="ECO:0000256" key="6">
    <source>
        <dbReference type="ARBA" id="ARBA00022989"/>
    </source>
</evidence>
<name>A0A9W7A083_9STRA</name>
<evidence type="ECO:0000256" key="10">
    <source>
        <dbReference type="SAM" id="Phobius"/>
    </source>
</evidence>
<keyword evidence="5" id="KW-0677">Repeat</keyword>
<evidence type="ECO:0000313" key="12">
    <source>
        <dbReference type="Proteomes" id="UP001165082"/>
    </source>
</evidence>
<dbReference type="Pfam" id="PF00153">
    <property type="entry name" value="Mito_carr"/>
    <property type="match status" value="3"/>
</dbReference>
<protein>
    <recommendedName>
        <fullName evidence="13">Mitochondrial carrier protein</fullName>
    </recommendedName>
</protein>
<evidence type="ECO:0000256" key="8">
    <source>
        <dbReference type="PROSITE-ProRule" id="PRU00282"/>
    </source>
</evidence>
<evidence type="ECO:0000256" key="7">
    <source>
        <dbReference type="ARBA" id="ARBA00023136"/>
    </source>
</evidence>
<evidence type="ECO:0000313" key="11">
    <source>
        <dbReference type="EMBL" id="GMH61651.1"/>
    </source>
</evidence>
<evidence type="ECO:0000256" key="5">
    <source>
        <dbReference type="ARBA" id="ARBA00022737"/>
    </source>
</evidence>
<keyword evidence="7 8" id="KW-0472">Membrane</keyword>
<dbReference type="EMBL" id="BRXZ01002416">
    <property type="protein sequence ID" value="GMH61651.1"/>
    <property type="molecule type" value="Genomic_DNA"/>
</dbReference>
<dbReference type="AlphaFoldDB" id="A0A9W7A083"/>
<organism evidence="11 12">
    <name type="scientific">Triparma retinervis</name>
    <dbReference type="NCBI Taxonomy" id="2557542"/>
    <lineage>
        <taxon>Eukaryota</taxon>
        <taxon>Sar</taxon>
        <taxon>Stramenopiles</taxon>
        <taxon>Ochrophyta</taxon>
        <taxon>Bolidophyceae</taxon>
        <taxon>Parmales</taxon>
        <taxon>Triparmaceae</taxon>
        <taxon>Triparma</taxon>
    </lineage>
</organism>
<dbReference type="Gene3D" id="1.50.40.10">
    <property type="entry name" value="Mitochondrial carrier domain"/>
    <property type="match status" value="2"/>
</dbReference>
<dbReference type="InterPro" id="IPR018108">
    <property type="entry name" value="MCP_transmembrane"/>
</dbReference>
<accession>A0A9W7A083</accession>
<dbReference type="InterPro" id="IPR023395">
    <property type="entry name" value="MCP_dom_sf"/>
</dbReference>
<keyword evidence="4 8" id="KW-0812">Transmembrane</keyword>
<feature type="repeat" description="Solcar" evidence="8">
    <location>
        <begin position="240"/>
        <end position="324"/>
    </location>
</feature>
<feature type="repeat" description="Solcar" evidence="8">
    <location>
        <begin position="141"/>
        <end position="223"/>
    </location>
</feature>
<keyword evidence="3 9" id="KW-0813">Transport</keyword>
<keyword evidence="6 10" id="KW-1133">Transmembrane helix</keyword>
<evidence type="ECO:0000256" key="9">
    <source>
        <dbReference type="RuleBase" id="RU000488"/>
    </source>
</evidence>